<accession>A0ABV9QFR4</accession>
<reference evidence="3" key="1">
    <citation type="journal article" date="2019" name="Int. J. Syst. Evol. Microbiol.">
        <title>The Global Catalogue of Microorganisms (GCM) 10K type strain sequencing project: providing services to taxonomists for standard genome sequencing and annotation.</title>
        <authorList>
            <consortium name="The Broad Institute Genomics Platform"/>
            <consortium name="The Broad Institute Genome Sequencing Center for Infectious Disease"/>
            <person name="Wu L."/>
            <person name="Ma J."/>
        </authorList>
    </citation>
    <scope>NUCLEOTIDE SEQUENCE [LARGE SCALE GENOMIC DNA]</scope>
    <source>
        <strain evidence="3">CCUG 49452</strain>
    </source>
</reference>
<evidence type="ECO:0000256" key="1">
    <source>
        <dbReference type="SAM" id="Phobius"/>
    </source>
</evidence>
<keyword evidence="1" id="KW-1133">Transmembrane helix</keyword>
<dbReference type="RefSeq" id="WP_382434017.1">
    <property type="nucleotide sequence ID" value="NZ_JBHSHJ010000013.1"/>
</dbReference>
<keyword evidence="1" id="KW-0472">Membrane</keyword>
<keyword evidence="3" id="KW-1185">Reference proteome</keyword>
<sequence>MKNIFRSQRGFSLVELGVAMAVMGMMGIFVWRWVETTRAPMERPEMQRQLNEAQAALEGFLLAHHRLPCSATTTNGNESCVDAAAVHFPWRTLGMSSELGQLHYGVNRGAGMDLAALPSASVSPDLNINFTDMPVLPTYTGSLSASAAVTAAAARAQAAITQANTRRAAVNGLDWCRTLRGYAANLSAAGALTAGNVSSSLPVAYVLVHPGSNNQFEGNNAIGASGTWRFDLPGQAQQHDFDDIALAVGPADLGTRLGCVGRLGAMQASAQGAYAAYDNARVMQQYWSLRVFDIATAESALESAEAGVTMAAMGLALATTSAVLSIASAANTEGVTAFIVAMAAVNVGVAVAETVLAAQDLTDAQEALEDSKDKLAAADTYAVQVYDTFTQALTQAIRLDTKGLNP</sequence>
<comment type="caution">
    <text evidence="2">The sequence shown here is derived from an EMBL/GenBank/DDBJ whole genome shotgun (WGS) entry which is preliminary data.</text>
</comment>
<protein>
    <submittedName>
        <fullName evidence="2">Type II secretion system protein</fullName>
    </submittedName>
</protein>
<dbReference type="EMBL" id="JBHSHJ010000013">
    <property type="protein sequence ID" value="MFC4790045.1"/>
    <property type="molecule type" value="Genomic_DNA"/>
</dbReference>
<proteinExistence type="predicted"/>
<evidence type="ECO:0000313" key="2">
    <source>
        <dbReference type="EMBL" id="MFC4790045.1"/>
    </source>
</evidence>
<keyword evidence="1" id="KW-0812">Transmembrane</keyword>
<name>A0ABV9QFR4_9BURK</name>
<evidence type="ECO:0000313" key="3">
    <source>
        <dbReference type="Proteomes" id="UP001596001"/>
    </source>
</evidence>
<dbReference type="PROSITE" id="PS00409">
    <property type="entry name" value="PROKAR_NTER_METHYL"/>
    <property type="match status" value="1"/>
</dbReference>
<dbReference type="Proteomes" id="UP001596001">
    <property type="component" value="Unassembled WGS sequence"/>
</dbReference>
<feature type="transmembrane region" description="Helical" evidence="1">
    <location>
        <begin position="12"/>
        <end position="34"/>
    </location>
</feature>
<organism evidence="2 3">
    <name type="scientific">Giesbergeria sinuosa</name>
    <dbReference type="NCBI Taxonomy" id="80883"/>
    <lineage>
        <taxon>Bacteria</taxon>
        <taxon>Pseudomonadati</taxon>
        <taxon>Pseudomonadota</taxon>
        <taxon>Betaproteobacteria</taxon>
        <taxon>Burkholderiales</taxon>
        <taxon>Comamonadaceae</taxon>
        <taxon>Giesbergeria</taxon>
    </lineage>
</organism>
<gene>
    <name evidence="2" type="ORF">ACFO6X_13750</name>
</gene>
<dbReference type="InterPro" id="IPR012902">
    <property type="entry name" value="N_methyl_site"/>
</dbReference>